<dbReference type="AlphaFoldDB" id="A0A1V3NF44"/>
<dbReference type="GO" id="GO:0005886">
    <property type="term" value="C:plasma membrane"/>
    <property type="evidence" value="ECO:0007669"/>
    <property type="project" value="UniProtKB-SubCell"/>
</dbReference>
<keyword evidence="7 8" id="KW-0472">Membrane</keyword>
<evidence type="ECO:0000256" key="5">
    <source>
        <dbReference type="ARBA" id="ARBA00022692"/>
    </source>
</evidence>
<keyword evidence="5 8" id="KW-0812">Transmembrane</keyword>
<gene>
    <name evidence="9" type="ORF">B1C78_10900</name>
</gene>
<dbReference type="EMBL" id="MVBK01000060">
    <property type="protein sequence ID" value="OOG23624.1"/>
    <property type="molecule type" value="Genomic_DNA"/>
</dbReference>
<dbReference type="STRING" id="108003.B1C78_10900"/>
<feature type="transmembrane region" description="Helical" evidence="8">
    <location>
        <begin position="102"/>
        <end position="119"/>
    </location>
</feature>
<evidence type="ECO:0000256" key="7">
    <source>
        <dbReference type="ARBA" id="ARBA00023136"/>
    </source>
</evidence>
<reference evidence="9 10" key="1">
    <citation type="submission" date="2017-02" db="EMBL/GenBank/DDBJ databases">
        <title>Genomic diversity within the haloalkaliphilic genus Thioalkalivibrio.</title>
        <authorList>
            <person name="Ahn A.-C."/>
            <person name="Meier-Kolthoff J."/>
            <person name="Overmars L."/>
            <person name="Richter M."/>
            <person name="Woyke T."/>
            <person name="Sorokin D.Y."/>
            <person name="Muyzer G."/>
        </authorList>
    </citation>
    <scope>NUCLEOTIDE SEQUENCE [LARGE SCALE GENOMIC DNA]</scope>
    <source>
        <strain evidence="9 10">ALJD</strain>
    </source>
</reference>
<comment type="caution">
    <text evidence="9">The sequence shown here is derived from an EMBL/GenBank/DDBJ whole genome shotgun (WGS) entry which is preliminary data.</text>
</comment>
<feature type="transmembrane region" description="Helical" evidence="8">
    <location>
        <begin position="76"/>
        <end position="96"/>
    </location>
</feature>
<evidence type="ECO:0000313" key="9">
    <source>
        <dbReference type="EMBL" id="OOG23624.1"/>
    </source>
</evidence>
<evidence type="ECO:0000256" key="8">
    <source>
        <dbReference type="RuleBase" id="RU363041"/>
    </source>
</evidence>
<evidence type="ECO:0000256" key="2">
    <source>
        <dbReference type="ARBA" id="ARBA00009142"/>
    </source>
</evidence>
<protein>
    <recommendedName>
        <fullName evidence="8">Probable membrane transporter protein</fullName>
    </recommendedName>
</protein>
<dbReference type="Proteomes" id="UP000189462">
    <property type="component" value="Unassembled WGS sequence"/>
</dbReference>
<evidence type="ECO:0000313" key="10">
    <source>
        <dbReference type="Proteomes" id="UP000189462"/>
    </source>
</evidence>
<comment type="similarity">
    <text evidence="2 8">Belongs to the 4-toluene sulfonate uptake permease (TSUP) (TC 2.A.102) family.</text>
</comment>
<dbReference type="PANTHER" id="PTHR30269">
    <property type="entry name" value="TRANSMEMBRANE PROTEIN YFCA"/>
    <property type="match status" value="1"/>
</dbReference>
<dbReference type="InterPro" id="IPR052017">
    <property type="entry name" value="TSUP"/>
</dbReference>
<accession>A0A1V3NF44</accession>
<feature type="transmembrane region" description="Helical" evidence="8">
    <location>
        <begin position="140"/>
        <end position="161"/>
    </location>
</feature>
<feature type="transmembrane region" description="Helical" evidence="8">
    <location>
        <begin position="189"/>
        <end position="214"/>
    </location>
</feature>
<keyword evidence="4 8" id="KW-1003">Cell membrane</keyword>
<evidence type="ECO:0000256" key="3">
    <source>
        <dbReference type="ARBA" id="ARBA00022448"/>
    </source>
</evidence>
<sequence>MEAYSLTEIVVVIAVAVIAGVVHGIFGLGYPLIATPLLALVTDVKTAILLTLAPNIAVNAWSMLRGGNWGASLGRFWHVAAWMLAGSVLGTLLLVWLDPNPFRLLLALTVVFYLVSDHISRLDFSIIRRHPTRSGSVAGLTGGLLGGTVNVGGPVLMIYFLEMRVAPLVVVQAMNLAFLVGKGAQAATFSMLGMIGVPLLLLSIPVAILALAGLRAGMWIRERVSADAYRSWLRGALWVLSGMLVVQFLLHLGG</sequence>
<keyword evidence="6 8" id="KW-1133">Transmembrane helix</keyword>
<keyword evidence="3" id="KW-0813">Transport</keyword>
<organism evidence="9 10">
    <name type="scientific">Thioalkalivibrio denitrificans</name>
    <dbReference type="NCBI Taxonomy" id="108003"/>
    <lineage>
        <taxon>Bacteria</taxon>
        <taxon>Pseudomonadati</taxon>
        <taxon>Pseudomonadota</taxon>
        <taxon>Gammaproteobacteria</taxon>
        <taxon>Chromatiales</taxon>
        <taxon>Ectothiorhodospiraceae</taxon>
        <taxon>Thioalkalivibrio</taxon>
    </lineage>
</organism>
<dbReference type="PANTHER" id="PTHR30269:SF32">
    <property type="entry name" value="MEMBRANE TRANSPORTER PROTEIN-RELATED"/>
    <property type="match status" value="1"/>
</dbReference>
<evidence type="ECO:0000256" key="1">
    <source>
        <dbReference type="ARBA" id="ARBA00004651"/>
    </source>
</evidence>
<dbReference type="InterPro" id="IPR002781">
    <property type="entry name" value="TM_pro_TauE-like"/>
</dbReference>
<evidence type="ECO:0000256" key="4">
    <source>
        <dbReference type="ARBA" id="ARBA00022475"/>
    </source>
</evidence>
<proteinExistence type="inferred from homology"/>
<feature type="transmembrane region" description="Helical" evidence="8">
    <location>
        <begin position="9"/>
        <end position="34"/>
    </location>
</feature>
<feature type="transmembrane region" description="Helical" evidence="8">
    <location>
        <begin position="235"/>
        <end position="253"/>
    </location>
</feature>
<evidence type="ECO:0000256" key="6">
    <source>
        <dbReference type="ARBA" id="ARBA00022989"/>
    </source>
</evidence>
<name>A0A1V3NF44_9GAMM</name>
<dbReference type="RefSeq" id="WP_077279183.1">
    <property type="nucleotide sequence ID" value="NZ_MVBK01000060.1"/>
</dbReference>
<dbReference type="OrthoDB" id="9155169at2"/>
<keyword evidence="10" id="KW-1185">Reference proteome</keyword>
<dbReference type="Pfam" id="PF01925">
    <property type="entry name" value="TauE"/>
    <property type="match status" value="1"/>
</dbReference>
<comment type="subcellular location">
    <subcellularLocation>
        <location evidence="1 8">Cell membrane</location>
        <topology evidence="1 8">Multi-pass membrane protein</topology>
    </subcellularLocation>
</comment>